<dbReference type="InterPro" id="IPR014857">
    <property type="entry name" value="Nse1_RING_C4HC3-type"/>
</dbReference>
<keyword evidence="14 15" id="KW-0539">Nucleus</keyword>
<dbReference type="SUPFAM" id="SSF57850">
    <property type="entry name" value="RING/U-box"/>
    <property type="match status" value="1"/>
</dbReference>
<dbReference type="Gene3D" id="1.10.10.10">
    <property type="entry name" value="Winged helix-like DNA-binding domain superfamily/Winged helix DNA-binding domain"/>
    <property type="match status" value="1"/>
</dbReference>
<comment type="similarity">
    <text evidence="3 15">Belongs to the NSE1 family.</text>
</comment>
<keyword evidence="7 15" id="KW-0479">Metal-binding</keyword>
<keyword evidence="9 15" id="KW-0863">Zinc-finger</keyword>
<feature type="region of interest" description="Disordered" evidence="16">
    <location>
        <begin position="146"/>
        <end position="178"/>
    </location>
</feature>
<comment type="caution">
    <text evidence="18">The sequence shown here is derived from an EMBL/GenBank/DDBJ whole genome shotgun (WGS) entry which is preliminary data.</text>
</comment>
<comment type="subcellular location">
    <subcellularLocation>
        <location evidence="2 15">Nucleus</location>
    </subcellularLocation>
</comment>
<name>A0A2S6CCC1_9PEZI</name>
<dbReference type="Proteomes" id="UP000237631">
    <property type="component" value="Unassembled WGS sequence"/>
</dbReference>
<dbReference type="AlphaFoldDB" id="A0A2S6CCC1"/>
<dbReference type="InterPro" id="IPR013083">
    <property type="entry name" value="Znf_RING/FYVE/PHD"/>
</dbReference>
<keyword evidence="8 15" id="KW-0227">DNA damage</keyword>
<feature type="compositionally biased region" description="Polar residues" evidence="16">
    <location>
        <begin position="321"/>
        <end position="336"/>
    </location>
</feature>
<keyword evidence="11 15" id="KW-0862">Zinc</keyword>
<dbReference type="EMBL" id="PNEN01000495">
    <property type="protein sequence ID" value="PPJ57378.1"/>
    <property type="molecule type" value="Genomic_DNA"/>
</dbReference>
<dbReference type="GO" id="GO:0008270">
    <property type="term" value="F:zinc ion binding"/>
    <property type="evidence" value="ECO:0007669"/>
    <property type="project" value="UniProtKB-KW"/>
</dbReference>
<evidence type="ECO:0000256" key="3">
    <source>
        <dbReference type="ARBA" id="ARBA00010258"/>
    </source>
</evidence>
<evidence type="ECO:0000256" key="9">
    <source>
        <dbReference type="ARBA" id="ARBA00022771"/>
    </source>
</evidence>
<dbReference type="PANTHER" id="PTHR20973">
    <property type="entry name" value="NON-SMC ELEMENT 1-RELATED"/>
    <property type="match status" value="1"/>
</dbReference>
<gene>
    <name evidence="18" type="ORF">CBER1_01427</name>
</gene>
<evidence type="ECO:0000256" key="5">
    <source>
        <dbReference type="ARBA" id="ARBA00019422"/>
    </source>
</evidence>
<keyword evidence="13 15" id="KW-0234">DNA repair</keyword>
<evidence type="ECO:0000256" key="15">
    <source>
        <dbReference type="RuleBase" id="RU368018"/>
    </source>
</evidence>
<proteinExistence type="inferred from homology"/>
<dbReference type="Gene3D" id="3.90.1150.220">
    <property type="match status" value="1"/>
</dbReference>
<feature type="compositionally biased region" description="Gly residues" evidence="16">
    <location>
        <begin position="308"/>
        <end position="318"/>
    </location>
</feature>
<dbReference type="STRING" id="357750.A0A2S6CCC1"/>
<dbReference type="GO" id="GO:0005634">
    <property type="term" value="C:nucleus"/>
    <property type="evidence" value="ECO:0007669"/>
    <property type="project" value="UniProtKB-SubCell"/>
</dbReference>
<comment type="function">
    <text evidence="15">Acts in a DNA repair pathway for removal of UV-induced DNA damage that is distinct from classical nucleotide excision repair and in repair of ionizing radiation damage. Functions in homologous recombination repair of DNA double strand breaks and in recovery of stalled replication forks.</text>
</comment>
<evidence type="ECO:0000313" key="19">
    <source>
        <dbReference type="Proteomes" id="UP000237631"/>
    </source>
</evidence>
<protein>
    <recommendedName>
        <fullName evidence="5 15">Non-structural maintenance of chromosomes element 1 homolog</fullName>
        <ecNumber evidence="4 15">2.3.2.27</ecNumber>
    </recommendedName>
</protein>
<evidence type="ECO:0000256" key="13">
    <source>
        <dbReference type="ARBA" id="ARBA00023204"/>
    </source>
</evidence>
<dbReference type="PANTHER" id="PTHR20973:SF0">
    <property type="entry name" value="NON-STRUCTURAL MAINTENANCE OF CHROMOSOMES ELEMENT 1 HOMOLOG"/>
    <property type="match status" value="1"/>
</dbReference>
<dbReference type="CDD" id="cd16493">
    <property type="entry name" value="RING-CH-C4HC3_NSE1"/>
    <property type="match status" value="1"/>
</dbReference>
<evidence type="ECO:0000256" key="8">
    <source>
        <dbReference type="ARBA" id="ARBA00022763"/>
    </source>
</evidence>
<dbReference type="GO" id="GO:0061630">
    <property type="term" value="F:ubiquitin protein ligase activity"/>
    <property type="evidence" value="ECO:0007669"/>
    <property type="project" value="UniProtKB-EC"/>
</dbReference>
<accession>A0A2S6CCC1</accession>
<evidence type="ECO:0000256" key="10">
    <source>
        <dbReference type="ARBA" id="ARBA00022786"/>
    </source>
</evidence>
<dbReference type="OrthoDB" id="185455at2759"/>
<evidence type="ECO:0000256" key="11">
    <source>
        <dbReference type="ARBA" id="ARBA00022833"/>
    </source>
</evidence>
<evidence type="ECO:0000313" key="18">
    <source>
        <dbReference type="EMBL" id="PPJ57378.1"/>
    </source>
</evidence>
<dbReference type="GO" id="GO:0030915">
    <property type="term" value="C:Smc5-Smc6 complex"/>
    <property type="evidence" value="ECO:0007669"/>
    <property type="project" value="UniProtKB-UniRule"/>
</dbReference>
<keyword evidence="12 15" id="KW-0233">DNA recombination</keyword>
<keyword evidence="10 15" id="KW-0833">Ubl conjugation pathway</keyword>
<dbReference type="InterPro" id="IPR011513">
    <property type="entry name" value="Nse1"/>
</dbReference>
<evidence type="ECO:0000256" key="6">
    <source>
        <dbReference type="ARBA" id="ARBA00022679"/>
    </source>
</evidence>
<keyword evidence="6 15" id="KW-0808">Transferase</keyword>
<evidence type="ECO:0000256" key="2">
    <source>
        <dbReference type="ARBA" id="ARBA00004123"/>
    </source>
</evidence>
<dbReference type="InterPro" id="IPR036388">
    <property type="entry name" value="WH-like_DNA-bd_sf"/>
</dbReference>
<evidence type="ECO:0000256" key="1">
    <source>
        <dbReference type="ARBA" id="ARBA00000900"/>
    </source>
</evidence>
<keyword evidence="19" id="KW-1185">Reference proteome</keyword>
<evidence type="ECO:0000256" key="14">
    <source>
        <dbReference type="ARBA" id="ARBA00023242"/>
    </source>
</evidence>
<reference evidence="19" key="1">
    <citation type="journal article" date="2017" name="bioRxiv">
        <title>Conservation of a gene cluster reveals novel cercosporin biosynthetic mechanisms and extends production to the genus Colletotrichum.</title>
        <authorList>
            <person name="de Jonge R."/>
            <person name="Ebert M.K."/>
            <person name="Huitt-Roehl C.R."/>
            <person name="Pal P."/>
            <person name="Suttle J.C."/>
            <person name="Spanner R.E."/>
            <person name="Neubauer J.D."/>
            <person name="Jurick W.M.II."/>
            <person name="Stott K.A."/>
            <person name="Secor G.A."/>
            <person name="Thomma B.P.H.J."/>
            <person name="Van de Peer Y."/>
            <person name="Townsend C.A."/>
            <person name="Bolton M.D."/>
        </authorList>
    </citation>
    <scope>NUCLEOTIDE SEQUENCE [LARGE SCALE GENOMIC DNA]</scope>
    <source>
        <strain evidence="19">CBS538.71</strain>
    </source>
</reference>
<dbReference type="EC" id="2.3.2.27" evidence="4 15"/>
<feature type="domain" description="Non-structural maintenance of chromosomes element 1 RING C4HC3-type" evidence="17">
    <location>
        <begin position="247"/>
        <end position="290"/>
    </location>
</feature>
<feature type="compositionally biased region" description="Polar residues" evidence="16">
    <location>
        <begin position="165"/>
        <end position="178"/>
    </location>
</feature>
<sequence length="355" mass="39484">MSDDEQDGAVYGHTHRAFLQAMFARQIITFEEVKPLISSIRTAIQPDRPHLPEDVTEEDFEDYIQRINDALNPFDFEVRNSLHQISRQRIYALVNTTSDSLTQLATTHSPDDIAYVKRILDAMFDTYNTPRREIMAITSFQAGKLAKAPGGDVDRRDSGRHEETQQQTQSKNASLTQSQAEKVIESMVQEGWFEKTVIESRSGRETVWYTASQRALMELQQWLVDAYNGDMEGEDDEEEPHQKIKFCKACAGIVTVGQRCPNLPCNIRLHEACVGKMFRAQRDSETCPACKTGWRDAPKVGIEAAKEQGGGGGSGGGRRSTNGVGSASGRRSNGTQVVDVHDEESSDGGMDTEMA</sequence>
<dbReference type="Gene3D" id="3.30.40.10">
    <property type="entry name" value="Zinc/RING finger domain, C3HC4 (zinc finger)"/>
    <property type="match status" value="1"/>
</dbReference>
<dbReference type="Pfam" id="PF07574">
    <property type="entry name" value="SMC_Nse1"/>
    <property type="match status" value="1"/>
</dbReference>
<dbReference type="Pfam" id="PF08746">
    <property type="entry name" value="zf-RING-like"/>
    <property type="match status" value="1"/>
</dbReference>
<organism evidence="18 19">
    <name type="scientific">Cercospora berteroae</name>
    <dbReference type="NCBI Taxonomy" id="357750"/>
    <lineage>
        <taxon>Eukaryota</taxon>
        <taxon>Fungi</taxon>
        <taxon>Dikarya</taxon>
        <taxon>Ascomycota</taxon>
        <taxon>Pezizomycotina</taxon>
        <taxon>Dothideomycetes</taxon>
        <taxon>Dothideomycetidae</taxon>
        <taxon>Mycosphaerellales</taxon>
        <taxon>Mycosphaerellaceae</taxon>
        <taxon>Cercospora</taxon>
    </lineage>
</organism>
<comment type="subunit">
    <text evidence="15">Component of the Smc5-Smc6 complex.</text>
</comment>
<evidence type="ECO:0000256" key="4">
    <source>
        <dbReference type="ARBA" id="ARBA00012483"/>
    </source>
</evidence>
<dbReference type="GO" id="GO:0000724">
    <property type="term" value="P:double-strand break repair via homologous recombination"/>
    <property type="evidence" value="ECO:0007669"/>
    <property type="project" value="TreeGrafter"/>
</dbReference>
<evidence type="ECO:0000256" key="12">
    <source>
        <dbReference type="ARBA" id="ARBA00023172"/>
    </source>
</evidence>
<feature type="compositionally biased region" description="Basic and acidic residues" evidence="16">
    <location>
        <begin position="152"/>
        <end position="164"/>
    </location>
</feature>
<feature type="region of interest" description="Disordered" evidence="16">
    <location>
        <begin position="304"/>
        <end position="355"/>
    </location>
</feature>
<evidence type="ECO:0000259" key="17">
    <source>
        <dbReference type="Pfam" id="PF08746"/>
    </source>
</evidence>
<evidence type="ECO:0000256" key="16">
    <source>
        <dbReference type="SAM" id="MobiDB-lite"/>
    </source>
</evidence>
<evidence type="ECO:0000256" key="7">
    <source>
        <dbReference type="ARBA" id="ARBA00022723"/>
    </source>
</evidence>
<comment type="catalytic activity">
    <reaction evidence="1 15">
        <text>S-ubiquitinyl-[E2 ubiquitin-conjugating enzyme]-L-cysteine + [acceptor protein]-L-lysine = [E2 ubiquitin-conjugating enzyme]-L-cysteine + N(6)-ubiquitinyl-[acceptor protein]-L-lysine.</text>
        <dbReference type="EC" id="2.3.2.27"/>
    </reaction>
</comment>